<name>A0A7C0Y619_DESA2</name>
<dbReference type="AlphaFoldDB" id="A0A7C0Y619"/>
<keyword evidence="2" id="KW-0808">Transferase</keyword>
<dbReference type="GO" id="GO:0008168">
    <property type="term" value="F:methyltransferase activity"/>
    <property type="evidence" value="ECO:0007669"/>
    <property type="project" value="UniProtKB-KW"/>
</dbReference>
<evidence type="ECO:0000313" key="2">
    <source>
        <dbReference type="EMBL" id="HDD45258.1"/>
    </source>
</evidence>
<dbReference type="PANTHER" id="PTHR34203">
    <property type="entry name" value="METHYLTRANSFERASE, FKBM FAMILY PROTEIN"/>
    <property type="match status" value="1"/>
</dbReference>
<reference evidence="2" key="1">
    <citation type="journal article" date="2020" name="mSystems">
        <title>Genome- and Community-Level Interaction Insights into Carbon Utilization and Element Cycling Functions of Hydrothermarchaeota in Hydrothermal Sediment.</title>
        <authorList>
            <person name="Zhou Z."/>
            <person name="Liu Y."/>
            <person name="Xu W."/>
            <person name="Pan J."/>
            <person name="Luo Z.H."/>
            <person name="Li M."/>
        </authorList>
    </citation>
    <scope>NUCLEOTIDE SEQUENCE [LARGE SCALE GENOMIC DNA]</scope>
    <source>
        <strain evidence="2">HyVt-233</strain>
    </source>
</reference>
<dbReference type="Pfam" id="PF05050">
    <property type="entry name" value="Methyltransf_21"/>
    <property type="match status" value="1"/>
</dbReference>
<dbReference type="EMBL" id="DRBS01000386">
    <property type="protein sequence ID" value="HDD45258.1"/>
    <property type="molecule type" value="Genomic_DNA"/>
</dbReference>
<gene>
    <name evidence="2" type="ORF">ENG63_10445</name>
</gene>
<dbReference type="Proteomes" id="UP000886289">
    <property type="component" value="Unassembled WGS sequence"/>
</dbReference>
<feature type="domain" description="Methyltransferase FkbM" evidence="1">
    <location>
        <begin position="104"/>
        <end position="252"/>
    </location>
</feature>
<comment type="caution">
    <text evidence="2">The sequence shown here is derived from an EMBL/GenBank/DDBJ whole genome shotgun (WGS) entry which is preliminary data.</text>
</comment>
<evidence type="ECO:0000259" key="1">
    <source>
        <dbReference type="Pfam" id="PF05050"/>
    </source>
</evidence>
<sequence>MALKTPKLLNEFYKKETKNVQVSHKILVLAHYIIFNTLSKIIPRYLVKNIFRNYIKLGFIQLKLTLKDSIIINHHLENYGQFLEIILKDVYKLKKLKKNSVVVDVGANIGLVSILAAKRFNAKKVISFEPCSDNFILLKKNIEVNDCKNIIINKFAISDKKGKTKLYLHGSGTHSLVRKGKKFELVKQTTLDEVLKNEPVIDLLKIDVEGAELKVLKGANKTLEKTKKIAMELSRLCSHDEILQILKNKGFDVEINDNILIAYRR</sequence>
<keyword evidence="2" id="KW-0489">Methyltransferase</keyword>
<dbReference type="InterPro" id="IPR006342">
    <property type="entry name" value="FkbM_mtfrase"/>
</dbReference>
<dbReference type="GO" id="GO:0032259">
    <property type="term" value="P:methylation"/>
    <property type="evidence" value="ECO:0007669"/>
    <property type="project" value="UniProtKB-KW"/>
</dbReference>
<dbReference type="NCBIfam" id="TIGR01444">
    <property type="entry name" value="fkbM_fam"/>
    <property type="match status" value="1"/>
</dbReference>
<dbReference type="InterPro" id="IPR029063">
    <property type="entry name" value="SAM-dependent_MTases_sf"/>
</dbReference>
<accession>A0A7C0Y619</accession>
<proteinExistence type="predicted"/>
<dbReference type="InterPro" id="IPR052514">
    <property type="entry name" value="SAM-dependent_MTase"/>
</dbReference>
<dbReference type="SUPFAM" id="SSF53335">
    <property type="entry name" value="S-adenosyl-L-methionine-dependent methyltransferases"/>
    <property type="match status" value="1"/>
</dbReference>
<dbReference type="Gene3D" id="3.40.50.150">
    <property type="entry name" value="Vaccinia Virus protein VP39"/>
    <property type="match status" value="1"/>
</dbReference>
<organism evidence="2">
    <name type="scientific">Desulfofervidus auxilii</name>
    <dbReference type="NCBI Taxonomy" id="1621989"/>
    <lineage>
        <taxon>Bacteria</taxon>
        <taxon>Pseudomonadati</taxon>
        <taxon>Thermodesulfobacteriota</taxon>
        <taxon>Candidatus Desulfofervidia</taxon>
        <taxon>Candidatus Desulfofervidales</taxon>
        <taxon>Candidatus Desulfofervidaceae</taxon>
        <taxon>Candidatus Desulfofervidus</taxon>
    </lineage>
</organism>
<protein>
    <submittedName>
        <fullName evidence="2">FkbM family methyltransferase</fullName>
    </submittedName>
</protein>
<dbReference type="PANTHER" id="PTHR34203:SF15">
    <property type="entry name" value="SLL1173 PROTEIN"/>
    <property type="match status" value="1"/>
</dbReference>